<comment type="cofactor">
    <cofactor evidence="9">
        <name>Mg(2+)</name>
        <dbReference type="ChEBI" id="CHEBI:18420"/>
    </cofactor>
</comment>
<comment type="catalytic activity">
    <reaction evidence="1 10">
        <text>4-hydroxy-4-methyl-2-oxoglutarate = 2 pyruvate</text>
        <dbReference type="Rhea" id="RHEA:22748"/>
        <dbReference type="ChEBI" id="CHEBI:15361"/>
        <dbReference type="ChEBI" id="CHEBI:58276"/>
        <dbReference type="EC" id="4.1.3.17"/>
    </reaction>
</comment>
<comment type="subunit">
    <text evidence="4 10">Homotrimer.</text>
</comment>
<dbReference type="Pfam" id="PF03737">
    <property type="entry name" value="RraA-like"/>
    <property type="match status" value="1"/>
</dbReference>
<dbReference type="GO" id="GO:0046872">
    <property type="term" value="F:metal ion binding"/>
    <property type="evidence" value="ECO:0007669"/>
    <property type="project" value="UniProtKB-KW"/>
</dbReference>
<evidence type="ECO:0000256" key="1">
    <source>
        <dbReference type="ARBA" id="ARBA00001342"/>
    </source>
</evidence>
<keyword evidence="6 10" id="KW-0456">Lyase</keyword>
<evidence type="ECO:0000256" key="9">
    <source>
        <dbReference type="PIRSR" id="PIRSR605493-1"/>
    </source>
</evidence>
<keyword evidence="9" id="KW-0460">Magnesium</keyword>
<feature type="binding site" evidence="9">
    <location>
        <position position="98"/>
    </location>
    <ligand>
        <name>Mg(2+)</name>
        <dbReference type="ChEBI" id="CHEBI:18420"/>
    </ligand>
</feature>
<dbReference type="EC" id="4.1.1.112" evidence="10"/>
<proteinExistence type="inferred from homology"/>
<comment type="similarity">
    <text evidence="3 10">Belongs to the class II aldolase/RraA-like family.</text>
</comment>
<dbReference type="GO" id="GO:0008428">
    <property type="term" value="F:ribonuclease inhibitor activity"/>
    <property type="evidence" value="ECO:0007669"/>
    <property type="project" value="InterPro"/>
</dbReference>
<evidence type="ECO:0000256" key="3">
    <source>
        <dbReference type="ARBA" id="ARBA00008621"/>
    </source>
</evidence>
<evidence type="ECO:0000256" key="5">
    <source>
        <dbReference type="ARBA" id="ARBA00022723"/>
    </source>
</evidence>
<dbReference type="EMBL" id="UGQS01000002">
    <property type="protein sequence ID" value="STZ76690.1"/>
    <property type="molecule type" value="Genomic_DNA"/>
</dbReference>
<comment type="cofactor">
    <cofactor evidence="2 10">
        <name>a divalent metal cation</name>
        <dbReference type="ChEBI" id="CHEBI:60240"/>
    </cofactor>
</comment>
<dbReference type="RefSeq" id="WP_066081099.1">
    <property type="nucleotide sequence ID" value="NZ_CP181246.1"/>
</dbReference>
<evidence type="ECO:0000256" key="8">
    <source>
        <dbReference type="ARBA" id="ARBA00047973"/>
    </source>
</evidence>
<dbReference type="Gene3D" id="3.50.30.40">
    <property type="entry name" value="Ribonuclease E inhibitor RraA/RraA-like"/>
    <property type="match status" value="1"/>
</dbReference>
<evidence type="ECO:0000313" key="11">
    <source>
        <dbReference type="EMBL" id="STZ76690.1"/>
    </source>
</evidence>
<feature type="binding site" evidence="9">
    <location>
        <begin position="75"/>
        <end position="78"/>
    </location>
    <ligand>
        <name>substrate</name>
    </ligand>
</feature>
<dbReference type="GO" id="GO:0008948">
    <property type="term" value="F:oxaloacetate decarboxylase activity"/>
    <property type="evidence" value="ECO:0007669"/>
    <property type="project" value="UniProtKB-EC"/>
</dbReference>
<evidence type="ECO:0000256" key="2">
    <source>
        <dbReference type="ARBA" id="ARBA00001968"/>
    </source>
</evidence>
<dbReference type="NCBIfam" id="TIGR01935">
    <property type="entry name" value="NOT-MenG"/>
    <property type="match status" value="1"/>
</dbReference>
<accession>A0A378UHR5</accession>
<sequence>MTHTFATADIIDNYPDTPSCEIQFRSFGRKKFHGKIRTVRCYRDNGLIRQVFKTPSQGEVLVVDGGGSLHSALMGDIIAGYGSENGWAGIIIHGVVRDSAALEAMPHFGTKALGTNPRVSTKTCEGETDVTVSFGGVDFVPGHYLYSDEDGILVTEQPLNLEEIKPASQY</sequence>
<keyword evidence="5 9" id="KW-0479">Metal-binding</keyword>
<name>A0A378UHR5_BERDE</name>
<dbReference type="SUPFAM" id="SSF89562">
    <property type="entry name" value="RraA-like"/>
    <property type="match status" value="1"/>
</dbReference>
<evidence type="ECO:0000256" key="4">
    <source>
        <dbReference type="ARBA" id="ARBA00011233"/>
    </source>
</evidence>
<evidence type="ECO:0000256" key="6">
    <source>
        <dbReference type="ARBA" id="ARBA00023239"/>
    </source>
</evidence>
<dbReference type="Proteomes" id="UP000254651">
    <property type="component" value="Unassembled WGS sequence"/>
</dbReference>
<dbReference type="InterPro" id="IPR010203">
    <property type="entry name" value="RraA"/>
</dbReference>
<dbReference type="NCBIfam" id="NF006875">
    <property type="entry name" value="PRK09372.1"/>
    <property type="match status" value="1"/>
</dbReference>
<gene>
    <name evidence="11" type="ORF">NCTC10295_01466</name>
</gene>
<dbReference type="AlphaFoldDB" id="A0A378UHR5"/>
<dbReference type="GO" id="GO:0047443">
    <property type="term" value="F:4-hydroxy-4-methyl-2-oxoglutarate aldolase activity"/>
    <property type="evidence" value="ECO:0007669"/>
    <property type="project" value="UniProtKB-EC"/>
</dbReference>
<protein>
    <recommendedName>
        <fullName evidence="10">4-hydroxy-4-methyl-2-oxoglutarate aldolase</fullName>
        <shortName evidence="10">HMG aldolase</shortName>
        <ecNumber evidence="10">4.1.1.112</ecNumber>
        <ecNumber evidence="10">4.1.3.17</ecNumber>
    </recommendedName>
    <alternativeName>
        <fullName evidence="10">Oxaloacetate decarboxylase</fullName>
    </alternativeName>
</protein>
<dbReference type="InterPro" id="IPR005493">
    <property type="entry name" value="RraA/RraA-like"/>
</dbReference>
<dbReference type="PANTHER" id="PTHR33254:SF4">
    <property type="entry name" value="4-HYDROXY-4-METHYL-2-OXOGLUTARATE ALDOLASE 3-RELATED"/>
    <property type="match status" value="1"/>
</dbReference>
<dbReference type="PANTHER" id="PTHR33254">
    <property type="entry name" value="4-HYDROXY-4-METHYL-2-OXOGLUTARATE ALDOLASE 3-RELATED"/>
    <property type="match status" value="1"/>
</dbReference>
<dbReference type="InterPro" id="IPR036704">
    <property type="entry name" value="RraA/RraA-like_sf"/>
</dbReference>
<reference evidence="11 12" key="1">
    <citation type="submission" date="2018-06" db="EMBL/GenBank/DDBJ databases">
        <authorList>
            <consortium name="Pathogen Informatics"/>
            <person name="Doyle S."/>
        </authorList>
    </citation>
    <scope>NUCLEOTIDE SEQUENCE [LARGE SCALE GENOMIC DNA]</scope>
    <source>
        <strain evidence="11 12">NCTC10295</strain>
    </source>
</reference>
<evidence type="ECO:0000313" key="12">
    <source>
        <dbReference type="Proteomes" id="UP000254651"/>
    </source>
</evidence>
<feature type="binding site" evidence="9">
    <location>
        <position position="97"/>
    </location>
    <ligand>
        <name>substrate</name>
    </ligand>
</feature>
<dbReference type="GO" id="GO:0051252">
    <property type="term" value="P:regulation of RNA metabolic process"/>
    <property type="evidence" value="ECO:0007669"/>
    <property type="project" value="InterPro"/>
</dbReference>
<comment type="function">
    <text evidence="7 10">Catalyzes the aldol cleavage of 4-hydroxy-4-methyl-2-oxoglutarate (HMG) into 2 molecules of pyruvate. Also contains a secondary oxaloacetate (OAA) decarboxylase activity due to the common pyruvate enolate transition state formed following C-C bond cleavage in the retro-aldol and decarboxylation reactions.</text>
</comment>
<dbReference type="EC" id="4.1.3.17" evidence="10"/>
<keyword evidence="12" id="KW-1185">Reference proteome</keyword>
<evidence type="ECO:0000256" key="10">
    <source>
        <dbReference type="RuleBase" id="RU004338"/>
    </source>
</evidence>
<comment type="catalytic activity">
    <reaction evidence="8 10">
        <text>oxaloacetate + H(+) = pyruvate + CO2</text>
        <dbReference type="Rhea" id="RHEA:15641"/>
        <dbReference type="ChEBI" id="CHEBI:15361"/>
        <dbReference type="ChEBI" id="CHEBI:15378"/>
        <dbReference type="ChEBI" id="CHEBI:16452"/>
        <dbReference type="ChEBI" id="CHEBI:16526"/>
        <dbReference type="EC" id="4.1.1.112"/>
    </reaction>
</comment>
<dbReference type="CDD" id="cd16841">
    <property type="entry name" value="RraA_family"/>
    <property type="match status" value="1"/>
</dbReference>
<organism evidence="11 12">
    <name type="scientific">Bergeriella denitrificans</name>
    <name type="common">Neisseria denitrificans</name>
    <dbReference type="NCBI Taxonomy" id="494"/>
    <lineage>
        <taxon>Bacteria</taxon>
        <taxon>Pseudomonadati</taxon>
        <taxon>Pseudomonadota</taxon>
        <taxon>Betaproteobacteria</taxon>
        <taxon>Neisseriales</taxon>
        <taxon>Neisseriaceae</taxon>
        <taxon>Bergeriella</taxon>
    </lineage>
</organism>
<evidence type="ECO:0000256" key="7">
    <source>
        <dbReference type="ARBA" id="ARBA00025046"/>
    </source>
</evidence>